<keyword evidence="3 6" id="KW-0238">DNA-binding</keyword>
<evidence type="ECO:0000256" key="2">
    <source>
        <dbReference type="ARBA" id="ARBA00023015"/>
    </source>
</evidence>
<dbReference type="InterPro" id="IPR005119">
    <property type="entry name" value="LysR_subst-bd"/>
</dbReference>
<evidence type="ECO:0000313" key="9">
    <source>
        <dbReference type="Proteomes" id="UP000581087"/>
    </source>
</evidence>
<dbReference type="SUPFAM" id="SSF53850">
    <property type="entry name" value="Periplasmic binding protein-like II"/>
    <property type="match status" value="1"/>
</dbReference>
<comment type="similarity">
    <text evidence="1">Belongs to the LysR transcriptional regulatory family.</text>
</comment>
<dbReference type="GO" id="GO:0003677">
    <property type="term" value="F:DNA binding"/>
    <property type="evidence" value="ECO:0007669"/>
    <property type="project" value="UniProtKB-KW"/>
</dbReference>
<evidence type="ECO:0000313" key="8">
    <source>
        <dbReference type="Proteomes" id="UP000292686"/>
    </source>
</evidence>
<dbReference type="OrthoDB" id="4131546at2"/>
<dbReference type="InterPro" id="IPR000847">
    <property type="entry name" value="LysR_HTH_N"/>
</dbReference>
<evidence type="ECO:0000313" key="6">
    <source>
        <dbReference type="EMBL" id="NYD68133.1"/>
    </source>
</evidence>
<dbReference type="PANTHER" id="PTHR30346:SF29">
    <property type="entry name" value="LYSR SUBSTRATE-BINDING"/>
    <property type="match status" value="1"/>
</dbReference>
<evidence type="ECO:0000256" key="1">
    <source>
        <dbReference type="ARBA" id="ARBA00009437"/>
    </source>
</evidence>
<dbReference type="Pfam" id="PF00126">
    <property type="entry name" value="HTH_1"/>
    <property type="match status" value="1"/>
</dbReference>
<dbReference type="PROSITE" id="PS50931">
    <property type="entry name" value="HTH_LYSR"/>
    <property type="match status" value="1"/>
</dbReference>
<accession>A0A4Q2MC97</accession>
<dbReference type="EMBL" id="JACCBI010000001">
    <property type="protein sequence ID" value="NYD68133.1"/>
    <property type="molecule type" value="Genomic_DNA"/>
</dbReference>
<evidence type="ECO:0000313" key="7">
    <source>
        <dbReference type="EMBL" id="RXZ87721.1"/>
    </source>
</evidence>
<evidence type="ECO:0000256" key="4">
    <source>
        <dbReference type="ARBA" id="ARBA00023163"/>
    </source>
</evidence>
<dbReference type="InterPro" id="IPR011991">
    <property type="entry name" value="ArsR-like_HTH"/>
</dbReference>
<reference evidence="6 9" key="2">
    <citation type="submission" date="2020-07" db="EMBL/GenBank/DDBJ databases">
        <title>Sequencing the genomes of 1000 actinobacteria strains.</title>
        <authorList>
            <person name="Klenk H.-P."/>
        </authorList>
    </citation>
    <scope>NUCLEOTIDE SEQUENCE [LARGE SCALE GENOMIC DNA]</scope>
    <source>
        <strain evidence="6 9">DSM 23870</strain>
    </source>
</reference>
<proteinExistence type="inferred from homology"/>
<name>A0A4Q2MC97_9MICO</name>
<evidence type="ECO:0000259" key="5">
    <source>
        <dbReference type="PROSITE" id="PS50931"/>
    </source>
</evidence>
<gene>
    <name evidence="6" type="ORF">BJ972_002652</name>
    <name evidence="7" type="ORF">ESP50_00500</name>
</gene>
<dbReference type="Proteomes" id="UP000292686">
    <property type="component" value="Unassembled WGS sequence"/>
</dbReference>
<evidence type="ECO:0000256" key="3">
    <source>
        <dbReference type="ARBA" id="ARBA00023125"/>
    </source>
</evidence>
<organism evidence="7 8">
    <name type="scientific">Agromyces atrinae</name>
    <dbReference type="NCBI Taxonomy" id="592376"/>
    <lineage>
        <taxon>Bacteria</taxon>
        <taxon>Bacillati</taxon>
        <taxon>Actinomycetota</taxon>
        <taxon>Actinomycetes</taxon>
        <taxon>Micrococcales</taxon>
        <taxon>Microbacteriaceae</taxon>
        <taxon>Agromyces</taxon>
    </lineage>
</organism>
<comment type="caution">
    <text evidence="7">The sequence shown here is derived from an EMBL/GenBank/DDBJ whole genome shotgun (WGS) entry which is preliminary data.</text>
</comment>
<dbReference type="CDD" id="cd00090">
    <property type="entry name" value="HTH_ARSR"/>
    <property type="match status" value="1"/>
</dbReference>
<protein>
    <submittedName>
        <fullName evidence="6">DNA-binding transcriptional LysR family regulator</fullName>
    </submittedName>
    <submittedName>
        <fullName evidence="7">LysR family transcriptional regulator</fullName>
    </submittedName>
</protein>
<dbReference type="SUPFAM" id="SSF46785">
    <property type="entry name" value="Winged helix' DNA-binding domain"/>
    <property type="match status" value="1"/>
</dbReference>
<dbReference type="Gene3D" id="3.40.190.10">
    <property type="entry name" value="Periplasmic binding protein-like II"/>
    <property type="match status" value="2"/>
</dbReference>
<dbReference type="AlphaFoldDB" id="A0A4Q2MC97"/>
<keyword evidence="4" id="KW-0804">Transcription</keyword>
<sequence length="304" mass="33241">MDVRRLDLLRELAERGSITAVARATHRTPSAVSQQLKILEREAGMPLTERSGRGIVLTSAGQALARSATEVAVALERASALWDEFRNHPSGEVSVLTFPTAGQMLMPGVLQDTARIDGLVVTCTDLDPELAEFPDLASDYDIVLAHTMPGLRPWGGRGLRVVPLMVEPLDVGLPVGHRLAERSYLTASDVVDETWIGVPPGFPFERVLHELEQQAGRRIDIAQRLSDMRIIEAFILAGLGIAFLPRFTTNALTEGIVLKPMRGLDSRREVVALVRPDVAERLAVRTVLDILVAHAARVERAYAT</sequence>
<reference evidence="7 8" key="1">
    <citation type="submission" date="2019-01" db="EMBL/GenBank/DDBJ databases">
        <title>Agromyces.</title>
        <authorList>
            <person name="Li J."/>
        </authorList>
    </citation>
    <scope>NUCLEOTIDE SEQUENCE [LARGE SCALE GENOMIC DNA]</scope>
    <source>
        <strain evidence="7 8">DSM 23870</strain>
    </source>
</reference>
<dbReference type="GO" id="GO:0032993">
    <property type="term" value="C:protein-DNA complex"/>
    <property type="evidence" value="ECO:0007669"/>
    <property type="project" value="TreeGrafter"/>
</dbReference>
<dbReference type="Pfam" id="PF03466">
    <property type="entry name" value="LysR_substrate"/>
    <property type="match status" value="1"/>
</dbReference>
<keyword evidence="8" id="KW-1185">Reference proteome</keyword>
<dbReference type="GO" id="GO:0003700">
    <property type="term" value="F:DNA-binding transcription factor activity"/>
    <property type="evidence" value="ECO:0007669"/>
    <property type="project" value="InterPro"/>
</dbReference>
<dbReference type="Proteomes" id="UP000581087">
    <property type="component" value="Unassembled WGS sequence"/>
</dbReference>
<dbReference type="InterPro" id="IPR036390">
    <property type="entry name" value="WH_DNA-bd_sf"/>
</dbReference>
<dbReference type="PANTHER" id="PTHR30346">
    <property type="entry name" value="TRANSCRIPTIONAL DUAL REGULATOR HCAR-RELATED"/>
    <property type="match status" value="1"/>
</dbReference>
<dbReference type="RefSeq" id="WP_129171986.1">
    <property type="nucleotide sequence ID" value="NZ_JACCBI010000001.1"/>
</dbReference>
<keyword evidence="2" id="KW-0805">Transcription regulation</keyword>
<dbReference type="EMBL" id="SDPM01000001">
    <property type="protein sequence ID" value="RXZ87721.1"/>
    <property type="molecule type" value="Genomic_DNA"/>
</dbReference>
<feature type="domain" description="HTH lysR-type" evidence="5">
    <location>
        <begin position="1"/>
        <end position="58"/>
    </location>
</feature>
<dbReference type="InterPro" id="IPR036388">
    <property type="entry name" value="WH-like_DNA-bd_sf"/>
</dbReference>
<dbReference type="Gene3D" id="1.10.10.10">
    <property type="entry name" value="Winged helix-like DNA-binding domain superfamily/Winged helix DNA-binding domain"/>
    <property type="match status" value="1"/>
</dbReference>